<feature type="domain" description="SCP" evidence="3">
    <location>
        <begin position="86"/>
        <end position="199"/>
    </location>
</feature>
<feature type="compositionally biased region" description="Basic residues" evidence="1">
    <location>
        <begin position="215"/>
        <end position="240"/>
    </location>
</feature>
<reference evidence="4 6" key="1">
    <citation type="journal article" date="2013" name="Curr. Biol.">
        <title>Shared signatures of parasitism and phylogenomics unite Cryptomycota and microsporidia.</title>
        <authorList>
            <person name="James T.Y."/>
            <person name="Pelin A."/>
            <person name="Bonen L."/>
            <person name="Ahrendt S."/>
            <person name="Sain D."/>
            <person name="Corradi N."/>
            <person name="Stajich J.E."/>
        </authorList>
    </citation>
    <scope>NUCLEOTIDE SEQUENCE [LARGE SCALE GENOMIC DNA]</scope>
    <source>
        <strain evidence="4">CSF55</strain>
        <strain evidence="4">CSF55</strain>
    </source>
</reference>
<feature type="region of interest" description="Disordered" evidence="1">
    <location>
        <begin position="207"/>
        <end position="250"/>
    </location>
</feature>
<keyword evidence="6" id="KW-1185">Reference proteome</keyword>
<keyword evidence="2" id="KW-0812">Transmembrane</keyword>
<dbReference type="Pfam" id="PF00188">
    <property type="entry name" value="CAP"/>
    <property type="match status" value="1"/>
</dbReference>
<reference evidence="7" key="2">
    <citation type="journal article" date="2018" name="Nat. Microbiol.">
        <title>Leveraging single-cell genomics to expand the fungal tree of life.</title>
        <authorList>
            <person name="Ahrendt S.R."/>
            <person name="Quandt C.A."/>
            <person name="Ciobanu D."/>
            <person name="Clum A."/>
            <person name="Salamov A."/>
            <person name="Andreopoulos B."/>
            <person name="Cheng J.F."/>
            <person name="Woyke T."/>
            <person name="Pelin A."/>
            <person name="Henrissat B."/>
            <person name="Reynolds N.K."/>
            <person name="Benny G.L."/>
            <person name="Smith M.E."/>
            <person name="James T.Y."/>
            <person name="Grigoriev I.V."/>
        </authorList>
    </citation>
    <scope>NUCLEOTIDE SEQUENCE [LARGE SCALE GENOMIC DNA]</scope>
    <source>
        <strain evidence="7">CSF55</strain>
    </source>
</reference>
<accession>A0A075B259</accession>
<feature type="transmembrane region" description="Helical" evidence="2">
    <location>
        <begin position="62"/>
        <end position="79"/>
    </location>
</feature>
<dbReference type="Gene3D" id="3.40.33.10">
    <property type="entry name" value="CAP"/>
    <property type="match status" value="1"/>
</dbReference>
<dbReference type="STRING" id="988480.A0A075B259"/>
<keyword evidence="2" id="KW-1133">Transmembrane helix</keyword>
<sequence length="271" mass="31277">MIIIDSYKNNPGYFYRKHPLIQLERIPTLFYYSKEQLKMSVNRRKCHTETYEQIMISMIRKFIFILFYFSCACRAYISYSEMKHLLQLTNDQRASVGSRPLKLNQKLMKGAENYSVTLAGMSHIQHVNFEGRMDQTGFNGNRFGENIGMTQGNGPDIAYMHSLWVNSPGHRKNIEDPEFTHIGFGLYHDGNKFYYTQIFGSSKTETSITLTPKNNKSHHKKSDSHKNKKDMHGKSKRVKSKSPESSDASCDVPSLVFISTILVLCFHFTLA</sequence>
<keyword evidence="2" id="KW-0472">Membrane</keyword>
<dbReference type="InterPro" id="IPR035940">
    <property type="entry name" value="CAP_sf"/>
</dbReference>
<dbReference type="SUPFAM" id="SSF55797">
    <property type="entry name" value="PR-1-like"/>
    <property type="match status" value="1"/>
</dbReference>
<gene>
    <name evidence="4" type="ORF">O9G_001579</name>
    <name evidence="5" type="ORF">ROZALSC1DRAFT_31436</name>
</gene>
<evidence type="ECO:0000313" key="5">
    <source>
        <dbReference type="EMBL" id="RKP16680.1"/>
    </source>
</evidence>
<dbReference type="PANTHER" id="PTHR31157">
    <property type="entry name" value="SCP DOMAIN-CONTAINING PROTEIN"/>
    <property type="match status" value="1"/>
</dbReference>
<evidence type="ECO:0000256" key="2">
    <source>
        <dbReference type="SAM" id="Phobius"/>
    </source>
</evidence>
<dbReference type="AlphaFoldDB" id="A0A075B259"/>
<evidence type="ECO:0000313" key="7">
    <source>
        <dbReference type="Proteomes" id="UP000281549"/>
    </source>
</evidence>
<dbReference type="Proteomes" id="UP000030755">
    <property type="component" value="Unassembled WGS sequence"/>
</dbReference>
<dbReference type="CDD" id="cd05379">
    <property type="entry name" value="CAP_bacterial"/>
    <property type="match status" value="1"/>
</dbReference>
<dbReference type="EMBL" id="KE560523">
    <property type="protein sequence ID" value="EPZ36595.1"/>
    <property type="molecule type" value="Genomic_DNA"/>
</dbReference>
<protein>
    <submittedName>
        <fullName evidence="5">PR-1-like protein</fullName>
    </submittedName>
</protein>
<dbReference type="Proteomes" id="UP000281549">
    <property type="component" value="Unassembled WGS sequence"/>
</dbReference>
<dbReference type="PANTHER" id="PTHR31157:SF1">
    <property type="entry name" value="SCP DOMAIN-CONTAINING PROTEIN"/>
    <property type="match status" value="1"/>
</dbReference>
<proteinExistence type="predicted"/>
<evidence type="ECO:0000313" key="4">
    <source>
        <dbReference type="EMBL" id="EPZ36595.1"/>
    </source>
</evidence>
<dbReference type="EMBL" id="ML006322">
    <property type="protein sequence ID" value="RKP16680.1"/>
    <property type="molecule type" value="Genomic_DNA"/>
</dbReference>
<reference evidence="5" key="3">
    <citation type="submission" date="2018-08" db="EMBL/GenBank/DDBJ databases">
        <title>Leveraging single-cell genomics to expand the Fungal Tree of Life.</title>
        <authorList>
            <consortium name="DOE Joint Genome Institute"/>
            <person name="Ahrendt S.R."/>
            <person name="Quandt C.A."/>
            <person name="Ciobanu D."/>
            <person name="Clum A."/>
            <person name="Salamov A."/>
            <person name="Andreopoulos B."/>
            <person name="Cheng J.-F."/>
            <person name="Woyke T."/>
            <person name="Pelin A."/>
            <person name="Henrissat B."/>
            <person name="Reynolds N."/>
            <person name="Benny G.L."/>
            <person name="Smith M.E."/>
            <person name="James T.Y."/>
            <person name="Grigoriev I.V."/>
        </authorList>
    </citation>
    <scope>NUCLEOTIDE SEQUENCE</scope>
    <source>
        <strain evidence="5">CSF55</strain>
    </source>
</reference>
<dbReference type="InterPro" id="IPR014044">
    <property type="entry name" value="CAP_dom"/>
</dbReference>
<organism evidence="4 6">
    <name type="scientific">Rozella allomycis (strain CSF55)</name>
    <dbReference type="NCBI Taxonomy" id="988480"/>
    <lineage>
        <taxon>Eukaryota</taxon>
        <taxon>Fungi</taxon>
        <taxon>Fungi incertae sedis</taxon>
        <taxon>Cryptomycota</taxon>
        <taxon>Cryptomycota incertae sedis</taxon>
        <taxon>Rozella</taxon>
    </lineage>
</organism>
<dbReference type="OrthoDB" id="568194at2759"/>
<name>A0A075B259_ROZAC</name>
<evidence type="ECO:0000256" key="1">
    <source>
        <dbReference type="SAM" id="MobiDB-lite"/>
    </source>
</evidence>
<dbReference type="HOGENOM" id="CLU_1027295_0_0_1"/>
<evidence type="ECO:0000259" key="3">
    <source>
        <dbReference type="Pfam" id="PF00188"/>
    </source>
</evidence>
<evidence type="ECO:0000313" key="6">
    <source>
        <dbReference type="Proteomes" id="UP000030755"/>
    </source>
</evidence>